<organism evidence="2 3">
    <name type="scientific">Xylanibacter ruminicola</name>
    <name type="common">Prevotella ruminicola</name>
    <dbReference type="NCBI Taxonomy" id="839"/>
    <lineage>
        <taxon>Bacteria</taxon>
        <taxon>Pseudomonadati</taxon>
        <taxon>Bacteroidota</taxon>
        <taxon>Bacteroidia</taxon>
        <taxon>Bacteroidales</taxon>
        <taxon>Prevotellaceae</taxon>
        <taxon>Xylanibacter</taxon>
    </lineage>
</organism>
<gene>
    <name evidence="2" type="ORF">SAMN05216463_1365</name>
</gene>
<dbReference type="SUPFAM" id="SSF52058">
    <property type="entry name" value="L domain-like"/>
    <property type="match status" value="2"/>
</dbReference>
<dbReference type="PANTHER" id="PTHR45661:SF3">
    <property type="entry name" value="IG-LIKE DOMAIN-CONTAINING PROTEIN"/>
    <property type="match status" value="1"/>
</dbReference>
<keyword evidence="1" id="KW-0732">Signal</keyword>
<feature type="chain" id="PRO_5012409894" evidence="1">
    <location>
        <begin position="21"/>
        <end position="660"/>
    </location>
</feature>
<evidence type="ECO:0000313" key="2">
    <source>
        <dbReference type="EMBL" id="SHL23684.1"/>
    </source>
</evidence>
<dbReference type="Proteomes" id="UP000184130">
    <property type="component" value="Unassembled WGS sequence"/>
</dbReference>
<dbReference type="EMBL" id="FRBD01000036">
    <property type="protein sequence ID" value="SHL23684.1"/>
    <property type="molecule type" value="Genomic_DNA"/>
</dbReference>
<dbReference type="NCBIfam" id="TIGR02167">
    <property type="entry name" value="Liste_lipo_26"/>
    <property type="match status" value="11"/>
</dbReference>
<dbReference type="InterPro" id="IPR011889">
    <property type="entry name" value="Liste_lipo_26"/>
</dbReference>
<name>A0A1M6YZG5_XYLRU</name>
<feature type="signal peptide" evidence="1">
    <location>
        <begin position="1"/>
        <end position="20"/>
    </location>
</feature>
<dbReference type="AlphaFoldDB" id="A0A1M6YZG5"/>
<accession>A0A1M6YZG5</accession>
<dbReference type="InterPro" id="IPR053139">
    <property type="entry name" value="Surface_bspA-like"/>
</dbReference>
<evidence type="ECO:0000313" key="3">
    <source>
        <dbReference type="Proteomes" id="UP000184130"/>
    </source>
</evidence>
<dbReference type="InterPro" id="IPR032675">
    <property type="entry name" value="LRR_dom_sf"/>
</dbReference>
<sequence>MQKKLMMIVILLLALSNRMAADDQVDQLTISDFSIFTEQTKDVSIALTNADAYSGFQFDLELPEGVTVSAYSANSARITTAAELSMQQQTGGTYRFVFLSQSATPLSGNSGDAIINLTLQAAATVAVGEKTGYFKNIKLSKIDGTGPTYTSQSFTFTVRGNEPYAVLSDENIKLTFYYDKQKDTRTGVVELSDLATLDNKDVITNVVFDNSFVNYTSLTSTAGWFSQCTNLTSITGIANLKTDNVTDMSQMFMNCQNLASLNVSYFNTGNVTNMASMFNSCSSLTDLDLSSFETNKVTDMSLMFSGCYGLTSLDLSTFNTSNLVYVNYMFQGSNHLSYIYVGSSWTTSNIAEGYGVGLFDGCIDLIGGVGTVYNESYTDYAYAHIDGGAENPGYFTDVVYISSLNEPYAILSDDNSKLTLYYDKRKVARQGLDLSPIGWESNKESITSVVFDRSFANYVQLTSTYEWFKGCKKLSSIEGLSNLNTESVTWMEDMFYECQALTTLDLSSFKTYRVINMMNMFYGCSNLKNLNISSFETDDVKYMDGLFYGCSSLESIDVSGFNTSKVTTMMSMFRDCSKLKSIDISNFGSDKLINICDMFRGCSSLISIGLSNLKTNNVWDTSGLFQDCSSLTTLDLSVINTSSVTNMTSMFSGCTSLTTL</sequence>
<proteinExistence type="predicted"/>
<dbReference type="Pfam" id="PF03382">
    <property type="entry name" value="DUF285"/>
    <property type="match status" value="2"/>
</dbReference>
<dbReference type="RefSeq" id="WP_175549535.1">
    <property type="nucleotide sequence ID" value="NZ_FRBD01000036.1"/>
</dbReference>
<dbReference type="Gene3D" id="3.80.10.10">
    <property type="entry name" value="Ribonuclease Inhibitor"/>
    <property type="match status" value="3"/>
</dbReference>
<feature type="non-terminal residue" evidence="2">
    <location>
        <position position="660"/>
    </location>
</feature>
<evidence type="ECO:0000256" key="1">
    <source>
        <dbReference type="SAM" id="SignalP"/>
    </source>
</evidence>
<dbReference type="Gene3D" id="2.60.40.680">
    <property type="match status" value="1"/>
</dbReference>
<protein>
    <submittedName>
        <fullName evidence="2">Surface protein</fullName>
    </submittedName>
</protein>
<dbReference type="PANTHER" id="PTHR45661">
    <property type="entry name" value="SURFACE ANTIGEN"/>
    <property type="match status" value="1"/>
</dbReference>
<reference evidence="2 3" key="1">
    <citation type="submission" date="2016-11" db="EMBL/GenBank/DDBJ databases">
        <authorList>
            <person name="Jaros S."/>
            <person name="Januszkiewicz K."/>
            <person name="Wedrychowicz H."/>
        </authorList>
    </citation>
    <scope>NUCLEOTIDE SEQUENCE [LARGE SCALE GENOMIC DNA]</scope>
    <source>
        <strain evidence="2 3">KHT3</strain>
    </source>
</reference>
<dbReference type="InterPro" id="IPR005046">
    <property type="entry name" value="DUF285"/>
</dbReference>